<feature type="region of interest" description="Disordered" evidence="1">
    <location>
        <begin position="165"/>
        <end position="211"/>
    </location>
</feature>
<evidence type="ECO:0008006" key="6">
    <source>
        <dbReference type="Google" id="ProtNLM"/>
    </source>
</evidence>
<evidence type="ECO:0000313" key="4">
    <source>
        <dbReference type="EMBL" id="SDC17496.1"/>
    </source>
</evidence>
<dbReference type="STRING" id="67344.SAMN05216505_101657"/>
<dbReference type="Proteomes" id="UP000182100">
    <property type="component" value="Unassembled WGS sequence"/>
</dbReference>
<evidence type="ECO:0000313" key="5">
    <source>
        <dbReference type="Proteomes" id="UP000182100"/>
    </source>
</evidence>
<keyword evidence="5" id="KW-1185">Reference proteome</keyword>
<protein>
    <recommendedName>
        <fullName evidence="6">MYXO-CTERM domain-containing protein</fullName>
    </recommendedName>
</protein>
<feature type="chain" id="PRO_5010363790" description="MYXO-CTERM domain-containing protein" evidence="3">
    <location>
        <begin position="29"/>
        <end position="236"/>
    </location>
</feature>
<dbReference type="RefSeq" id="WP_074993471.1">
    <property type="nucleotide sequence ID" value="NZ_FMZK01000001.1"/>
</dbReference>
<sequence>MTRRAGRVLVLFLAALLPLLAGAGQAQAAGYRYWSFWDLGGDGWTYATQGPSVARPADGDVQGFRFAVSEESDDSAQPRGAADFDAVCAKTPARDGSKRVALVLDFGTAHDAPSGETPPARRTACARVAPDASTAEALASVAGPLRYDSSALLCAIAGYPQRGCGEQVSGTGSEPGAGASASGKETEDGTEDTGSPASGESDKSGESGGPSLGLVAGAAVVALLGAAAFRQVRRRG</sequence>
<dbReference type="InterPro" id="IPR047704">
    <property type="entry name" value="GPS-CTERM"/>
</dbReference>
<keyword evidence="3" id="KW-0732">Signal</keyword>
<evidence type="ECO:0000256" key="2">
    <source>
        <dbReference type="SAM" id="Phobius"/>
    </source>
</evidence>
<reference evidence="5" key="1">
    <citation type="submission" date="2016-10" db="EMBL/GenBank/DDBJ databases">
        <authorList>
            <person name="Varghese N."/>
            <person name="Submissions S."/>
        </authorList>
    </citation>
    <scope>NUCLEOTIDE SEQUENCE [LARGE SCALE GENOMIC DNA]</scope>
    <source>
        <strain evidence="5">CGMCC 4.3504</strain>
    </source>
</reference>
<feature type="transmembrane region" description="Helical" evidence="2">
    <location>
        <begin position="211"/>
        <end position="229"/>
    </location>
</feature>
<dbReference type="EMBL" id="FMZK01000001">
    <property type="protein sequence ID" value="SDC17496.1"/>
    <property type="molecule type" value="Genomic_DNA"/>
</dbReference>
<keyword evidence="2" id="KW-0812">Transmembrane</keyword>
<keyword evidence="2" id="KW-1133">Transmembrane helix</keyword>
<gene>
    <name evidence="4" type="ORF">SAMN05216505_101657</name>
</gene>
<feature type="signal peptide" evidence="3">
    <location>
        <begin position="1"/>
        <end position="28"/>
    </location>
</feature>
<evidence type="ECO:0000256" key="1">
    <source>
        <dbReference type="SAM" id="MobiDB-lite"/>
    </source>
</evidence>
<proteinExistence type="predicted"/>
<dbReference type="InterPro" id="IPR047703">
    <property type="entry name" value="SCO2322-like"/>
</dbReference>
<keyword evidence="2" id="KW-0472">Membrane</keyword>
<evidence type="ECO:0000256" key="3">
    <source>
        <dbReference type="SAM" id="SignalP"/>
    </source>
</evidence>
<accession>A0A1G6JHU9</accession>
<name>A0A1G6JHU9_9ACTN</name>
<dbReference type="NCBIfam" id="NF040672">
    <property type="entry name" value="SCO2322_fam"/>
    <property type="match status" value="1"/>
</dbReference>
<feature type="compositionally biased region" description="Low complexity" evidence="1">
    <location>
        <begin position="169"/>
        <end position="183"/>
    </location>
</feature>
<organism evidence="4 5">
    <name type="scientific">Streptomyces prasinopilosus</name>
    <dbReference type="NCBI Taxonomy" id="67344"/>
    <lineage>
        <taxon>Bacteria</taxon>
        <taxon>Bacillati</taxon>
        <taxon>Actinomycetota</taxon>
        <taxon>Actinomycetes</taxon>
        <taxon>Kitasatosporales</taxon>
        <taxon>Streptomycetaceae</taxon>
        <taxon>Streptomyces</taxon>
    </lineage>
</organism>
<dbReference type="AlphaFoldDB" id="A0A1G6JHU9"/>
<dbReference type="NCBIfam" id="NF040681">
    <property type="entry name" value="GPS-CTERM"/>
    <property type="match status" value="1"/>
</dbReference>